<keyword evidence="3" id="KW-1185">Reference proteome</keyword>
<dbReference type="InterPro" id="IPR007569">
    <property type="entry name" value="DUF559"/>
</dbReference>
<feature type="domain" description="DUF559" evidence="1">
    <location>
        <begin position="186"/>
        <end position="265"/>
    </location>
</feature>
<accession>A0ABR7W8C0</accession>
<comment type="caution">
    <text evidence="2">The sequence shown here is derived from an EMBL/GenBank/DDBJ whole genome shotgun (WGS) entry which is preliminary data.</text>
</comment>
<evidence type="ECO:0000313" key="2">
    <source>
        <dbReference type="EMBL" id="MBD1319069.1"/>
    </source>
</evidence>
<dbReference type="InterPro" id="IPR011335">
    <property type="entry name" value="Restrct_endonuc-II-like"/>
</dbReference>
<sequence>MDLSDLHLPYGVASWAQLRGLGVTQSRLRRACEDGDLRLLRRGWYATRSANTSVAAAVAAGGVVSCVSALKLHGVWIPPGPRKMHIRGREAAHRSGAHRYCKQYAPPEREVDAVDGIRTALRHALKCLDEEGIVVVCDSILHQQMLERSDLDEVFIGAPRRIRRLLDRCDPGAESGTETMVRCRLRALGMRVRVQHRITGVGRVDLLVGDRLIIEIDSVEYHDRSPEQIEKDRRRDEEAARLGYVTLRFSYRRVVHEWAQAEATVLDLVRRREHVKQLAG</sequence>
<gene>
    <name evidence="2" type="ORF">IDF66_05695</name>
</gene>
<dbReference type="RefSeq" id="WP_190265995.1">
    <property type="nucleotide sequence ID" value="NZ_BAABAD010000003.1"/>
</dbReference>
<dbReference type="Proteomes" id="UP000602395">
    <property type="component" value="Unassembled WGS sequence"/>
</dbReference>
<dbReference type="SUPFAM" id="SSF52980">
    <property type="entry name" value="Restriction endonuclease-like"/>
    <property type="match status" value="1"/>
</dbReference>
<organism evidence="2 3">
    <name type="scientific">Gordonia hankookensis</name>
    <dbReference type="NCBI Taxonomy" id="589403"/>
    <lineage>
        <taxon>Bacteria</taxon>
        <taxon>Bacillati</taxon>
        <taxon>Actinomycetota</taxon>
        <taxon>Actinomycetes</taxon>
        <taxon>Mycobacteriales</taxon>
        <taxon>Gordoniaceae</taxon>
        <taxon>Gordonia</taxon>
    </lineage>
</organism>
<protein>
    <submittedName>
        <fullName evidence="2">DUF559 domain-containing protein</fullName>
    </submittedName>
</protein>
<name>A0ABR7W8C0_9ACTN</name>
<evidence type="ECO:0000313" key="3">
    <source>
        <dbReference type="Proteomes" id="UP000602395"/>
    </source>
</evidence>
<dbReference type="Pfam" id="PF04480">
    <property type="entry name" value="DUF559"/>
    <property type="match status" value="1"/>
</dbReference>
<evidence type="ECO:0000259" key="1">
    <source>
        <dbReference type="Pfam" id="PF04480"/>
    </source>
</evidence>
<proteinExistence type="predicted"/>
<dbReference type="EMBL" id="JACWMS010000001">
    <property type="protein sequence ID" value="MBD1319069.1"/>
    <property type="molecule type" value="Genomic_DNA"/>
</dbReference>
<reference evidence="2 3" key="1">
    <citation type="submission" date="2020-09" db="EMBL/GenBank/DDBJ databases">
        <title>Novel species in genus Gordonia.</title>
        <authorList>
            <person name="Zhang G."/>
        </authorList>
    </citation>
    <scope>NUCLEOTIDE SEQUENCE [LARGE SCALE GENOMIC DNA]</scope>
    <source>
        <strain evidence="2 3">ON-33</strain>
    </source>
</reference>
<dbReference type="Gene3D" id="3.40.960.10">
    <property type="entry name" value="VSR Endonuclease"/>
    <property type="match status" value="1"/>
</dbReference>